<dbReference type="Gene3D" id="1.20.5.170">
    <property type="match status" value="1"/>
</dbReference>
<feature type="region of interest" description="Disordered" evidence="4">
    <location>
        <begin position="26"/>
        <end position="48"/>
    </location>
</feature>
<keyword evidence="1" id="KW-0805">Transcription regulation</keyword>
<evidence type="ECO:0000256" key="2">
    <source>
        <dbReference type="ARBA" id="ARBA00023163"/>
    </source>
</evidence>
<dbReference type="InterPro" id="IPR004827">
    <property type="entry name" value="bZIP"/>
</dbReference>
<feature type="domain" description="BZIP" evidence="5">
    <location>
        <begin position="76"/>
        <end position="139"/>
    </location>
</feature>
<dbReference type="EMBL" id="CAMAPE010000008">
    <property type="protein sequence ID" value="CAH9073288.1"/>
    <property type="molecule type" value="Genomic_DNA"/>
</dbReference>
<dbReference type="Pfam" id="PF07716">
    <property type="entry name" value="bZIP_2"/>
    <property type="match status" value="1"/>
</dbReference>
<dbReference type="AlphaFoldDB" id="A0A9P0YS05"/>
<dbReference type="PANTHER" id="PTHR46391">
    <property type="entry name" value="BASIC LEUCINE ZIPPER 34"/>
    <property type="match status" value="1"/>
</dbReference>
<evidence type="ECO:0000313" key="7">
    <source>
        <dbReference type="Proteomes" id="UP001152484"/>
    </source>
</evidence>
<dbReference type="GO" id="GO:0003677">
    <property type="term" value="F:DNA binding"/>
    <property type="evidence" value="ECO:0007669"/>
    <property type="project" value="TreeGrafter"/>
</dbReference>
<name>A0A9P0YS05_CUSEU</name>
<feature type="compositionally biased region" description="Low complexity" evidence="4">
    <location>
        <begin position="39"/>
        <end position="48"/>
    </location>
</feature>
<dbReference type="SUPFAM" id="SSF57959">
    <property type="entry name" value="Leucine zipper domain"/>
    <property type="match status" value="1"/>
</dbReference>
<dbReference type="GO" id="GO:0045893">
    <property type="term" value="P:positive regulation of DNA-templated transcription"/>
    <property type="evidence" value="ECO:0007669"/>
    <property type="project" value="TreeGrafter"/>
</dbReference>
<dbReference type="SMART" id="SM00338">
    <property type="entry name" value="BRLZ"/>
    <property type="match status" value="1"/>
</dbReference>
<protein>
    <recommendedName>
        <fullName evidence="5">BZIP domain-containing protein</fullName>
    </recommendedName>
</protein>
<dbReference type="PROSITE" id="PS00036">
    <property type="entry name" value="BZIP_BASIC"/>
    <property type="match status" value="1"/>
</dbReference>
<dbReference type="CDD" id="cd14703">
    <property type="entry name" value="bZIP_plant_RF2"/>
    <property type="match status" value="1"/>
</dbReference>
<dbReference type="InterPro" id="IPR052483">
    <property type="entry name" value="bZIP_transcription_regulators"/>
</dbReference>
<sequence length="203" mass="23547">MEPMIADDLCLCSNFVCKNHDLEKKGESLPLQDGNNKESTTSSAASIPSSGRLTLEQLIKYECMHGHELVGYHSLDSAKIRKIIANRLSAQRCRNKKVQHLREMEKKVNDLQVIVSLLYPEIEHYKEKQNVLMVQNSLLHQSLNSFTRKSELLKVEIEAMQVEAYRLRELYEAQKKQEKFIGKEEEEVPQDMWGMTDQHWSSI</sequence>
<dbReference type="InterPro" id="IPR044759">
    <property type="entry name" value="bZIP_RF2"/>
</dbReference>
<accession>A0A9P0YS05</accession>
<dbReference type="GO" id="GO:0005634">
    <property type="term" value="C:nucleus"/>
    <property type="evidence" value="ECO:0007669"/>
    <property type="project" value="TreeGrafter"/>
</dbReference>
<evidence type="ECO:0000313" key="6">
    <source>
        <dbReference type="EMBL" id="CAH9073288.1"/>
    </source>
</evidence>
<reference evidence="6" key="1">
    <citation type="submission" date="2022-07" db="EMBL/GenBank/DDBJ databases">
        <authorList>
            <person name="Macas J."/>
            <person name="Novak P."/>
            <person name="Neumann P."/>
        </authorList>
    </citation>
    <scope>NUCLEOTIDE SEQUENCE</scope>
</reference>
<gene>
    <name evidence="6" type="ORF">CEURO_LOCUS4755</name>
</gene>
<dbReference type="Proteomes" id="UP001152484">
    <property type="component" value="Unassembled WGS sequence"/>
</dbReference>
<evidence type="ECO:0000256" key="4">
    <source>
        <dbReference type="SAM" id="MobiDB-lite"/>
    </source>
</evidence>
<keyword evidence="2" id="KW-0804">Transcription</keyword>
<dbReference type="PROSITE" id="PS50217">
    <property type="entry name" value="BZIP"/>
    <property type="match status" value="1"/>
</dbReference>
<dbReference type="InterPro" id="IPR046347">
    <property type="entry name" value="bZIP_sf"/>
</dbReference>
<dbReference type="OrthoDB" id="552661at2759"/>
<dbReference type="PANTHER" id="PTHR46391:SF17">
    <property type="entry name" value="BASIC LEUCINE ZIPPER 19-LIKE"/>
    <property type="match status" value="1"/>
</dbReference>
<dbReference type="GO" id="GO:0003700">
    <property type="term" value="F:DNA-binding transcription factor activity"/>
    <property type="evidence" value="ECO:0007669"/>
    <property type="project" value="InterPro"/>
</dbReference>
<evidence type="ECO:0000256" key="3">
    <source>
        <dbReference type="ARBA" id="ARBA00023242"/>
    </source>
</evidence>
<proteinExistence type="predicted"/>
<evidence type="ECO:0000259" key="5">
    <source>
        <dbReference type="PROSITE" id="PS50217"/>
    </source>
</evidence>
<keyword evidence="3" id="KW-0539">Nucleus</keyword>
<evidence type="ECO:0000256" key="1">
    <source>
        <dbReference type="ARBA" id="ARBA00023015"/>
    </source>
</evidence>
<organism evidence="6 7">
    <name type="scientific">Cuscuta europaea</name>
    <name type="common">European dodder</name>
    <dbReference type="NCBI Taxonomy" id="41803"/>
    <lineage>
        <taxon>Eukaryota</taxon>
        <taxon>Viridiplantae</taxon>
        <taxon>Streptophyta</taxon>
        <taxon>Embryophyta</taxon>
        <taxon>Tracheophyta</taxon>
        <taxon>Spermatophyta</taxon>
        <taxon>Magnoliopsida</taxon>
        <taxon>eudicotyledons</taxon>
        <taxon>Gunneridae</taxon>
        <taxon>Pentapetalae</taxon>
        <taxon>asterids</taxon>
        <taxon>lamiids</taxon>
        <taxon>Solanales</taxon>
        <taxon>Convolvulaceae</taxon>
        <taxon>Cuscuteae</taxon>
        <taxon>Cuscuta</taxon>
        <taxon>Cuscuta subgen. Cuscuta</taxon>
    </lineage>
</organism>
<keyword evidence="7" id="KW-1185">Reference proteome</keyword>
<comment type="caution">
    <text evidence="6">The sequence shown here is derived from an EMBL/GenBank/DDBJ whole genome shotgun (WGS) entry which is preliminary data.</text>
</comment>